<dbReference type="GO" id="GO:0003700">
    <property type="term" value="F:DNA-binding transcription factor activity"/>
    <property type="evidence" value="ECO:0007669"/>
    <property type="project" value="InterPro"/>
</dbReference>
<keyword evidence="6" id="KW-1185">Reference proteome</keyword>
<sequence>MEKIQLWIEWKQIRRHKALKLMKKEKGTYLVNHSSLEYYEFPAPPFLRDYVSLFWFDSYRAGSMSPMIYNLIADGEPGIIYQGIPGSISINGFSDLPALMIYGQKTRWATTVANPPYSNIGIVLKPYALKTLFGINAADLTNSALPLSELVACKELCLQLASGSLSTQLNALVQFLCNLKTKPTLGLNRTKEALLLYYQGHQLHDIQRNLKVSERTLERNFKEELGVSPVLYKRIHRFNYALNLLHQKNLVSLTSIGYQAGYADQSHFIRDFKAFAGITPKEYLIKSKGNRGYPKQ</sequence>
<evidence type="ECO:0000256" key="2">
    <source>
        <dbReference type="ARBA" id="ARBA00023125"/>
    </source>
</evidence>
<dbReference type="OrthoDB" id="323290at2"/>
<dbReference type="EMBL" id="WACR01000003">
    <property type="protein sequence ID" value="KAB1065112.1"/>
    <property type="molecule type" value="Genomic_DNA"/>
</dbReference>
<dbReference type="Pfam" id="PF20240">
    <property type="entry name" value="DUF6597"/>
    <property type="match status" value="1"/>
</dbReference>
<dbReference type="Proteomes" id="UP000435357">
    <property type="component" value="Unassembled WGS sequence"/>
</dbReference>
<dbReference type="SMART" id="SM00342">
    <property type="entry name" value="HTH_ARAC"/>
    <property type="match status" value="1"/>
</dbReference>
<dbReference type="InterPro" id="IPR050204">
    <property type="entry name" value="AraC_XylS_family_regulators"/>
</dbReference>
<keyword evidence="2" id="KW-0238">DNA-binding</keyword>
<accession>A0A6N6M8Q3</accession>
<dbReference type="Gene3D" id="1.10.10.60">
    <property type="entry name" value="Homeodomain-like"/>
    <property type="match status" value="1"/>
</dbReference>
<protein>
    <submittedName>
        <fullName evidence="5">AraC family transcriptional regulator</fullName>
    </submittedName>
</protein>
<dbReference type="SUPFAM" id="SSF46689">
    <property type="entry name" value="Homeodomain-like"/>
    <property type="match status" value="1"/>
</dbReference>
<evidence type="ECO:0000313" key="5">
    <source>
        <dbReference type="EMBL" id="KAB1065112.1"/>
    </source>
</evidence>
<reference evidence="5 6" key="1">
    <citation type="submission" date="2019-09" db="EMBL/GenBank/DDBJ databases">
        <title>Genomes of Cryomorphaceae.</title>
        <authorList>
            <person name="Bowman J.P."/>
        </authorList>
    </citation>
    <scope>NUCLEOTIDE SEQUENCE [LARGE SCALE GENOMIC DNA]</scope>
    <source>
        <strain evidence="5 6">KCTC 52047</strain>
    </source>
</reference>
<dbReference type="PRINTS" id="PR00032">
    <property type="entry name" value="HTHARAC"/>
</dbReference>
<dbReference type="GO" id="GO:0043565">
    <property type="term" value="F:sequence-specific DNA binding"/>
    <property type="evidence" value="ECO:0007669"/>
    <property type="project" value="InterPro"/>
</dbReference>
<dbReference type="InterPro" id="IPR009057">
    <property type="entry name" value="Homeodomain-like_sf"/>
</dbReference>
<dbReference type="InterPro" id="IPR046532">
    <property type="entry name" value="DUF6597"/>
</dbReference>
<feature type="domain" description="HTH araC/xylS-type" evidence="4">
    <location>
        <begin position="203"/>
        <end position="286"/>
    </location>
</feature>
<proteinExistence type="predicted"/>
<dbReference type="Pfam" id="PF12833">
    <property type="entry name" value="HTH_18"/>
    <property type="match status" value="1"/>
</dbReference>
<organism evidence="5 6">
    <name type="scientific">Salibacter halophilus</name>
    <dbReference type="NCBI Taxonomy" id="1803916"/>
    <lineage>
        <taxon>Bacteria</taxon>
        <taxon>Pseudomonadati</taxon>
        <taxon>Bacteroidota</taxon>
        <taxon>Flavobacteriia</taxon>
        <taxon>Flavobacteriales</taxon>
        <taxon>Salibacteraceae</taxon>
        <taxon>Salibacter</taxon>
    </lineage>
</organism>
<dbReference type="PANTHER" id="PTHR46796">
    <property type="entry name" value="HTH-TYPE TRANSCRIPTIONAL ACTIVATOR RHAS-RELATED"/>
    <property type="match status" value="1"/>
</dbReference>
<dbReference type="InterPro" id="IPR018060">
    <property type="entry name" value="HTH_AraC"/>
</dbReference>
<comment type="caution">
    <text evidence="5">The sequence shown here is derived from an EMBL/GenBank/DDBJ whole genome shotgun (WGS) entry which is preliminary data.</text>
</comment>
<evidence type="ECO:0000259" key="4">
    <source>
        <dbReference type="PROSITE" id="PS01124"/>
    </source>
</evidence>
<gene>
    <name evidence="5" type="ORF">F3059_03945</name>
</gene>
<name>A0A6N6M8Q3_9FLAO</name>
<keyword evidence="3" id="KW-0804">Transcription</keyword>
<evidence type="ECO:0000256" key="1">
    <source>
        <dbReference type="ARBA" id="ARBA00023015"/>
    </source>
</evidence>
<evidence type="ECO:0000256" key="3">
    <source>
        <dbReference type="ARBA" id="ARBA00023163"/>
    </source>
</evidence>
<dbReference type="AlphaFoldDB" id="A0A6N6M8Q3"/>
<dbReference type="InterPro" id="IPR020449">
    <property type="entry name" value="Tscrpt_reg_AraC-type_HTH"/>
</dbReference>
<dbReference type="PROSITE" id="PS01124">
    <property type="entry name" value="HTH_ARAC_FAMILY_2"/>
    <property type="match status" value="1"/>
</dbReference>
<keyword evidence="1" id="KW-0805">Transcription regulation</keyword>
<evidence type="ECO:0000313" key="6">
    <source>
        <dbReference type="Proteomes" id="UP000435357"/>
    </source>
</evidence>